<dbReference type="Proteomes" id="UP000002036">
    <property type="component" value="Chromosome F"/>
</dbReference>
<dbReference type="FunCoup" id="C5DL02">
    <property type="interactions" value="32"/>
</dbReference>
<dbReference type="AlphaFoldDB" id="C5DL02"/>
<dbReference type="STRING" id="559295.C5DL02"/>
<dbReference type="OMA" id="ICIRIKL"/>
<name>C5DL02_LACTC</name>
<dbReference type="RefSeq" id="XP_002554590.1">
    <property type="nucleotide sequence ID" value="XM_002554544.1"/>
</dbReference>
<gene>
    <name evidence="2" type="ordered locus">KLTH0F08888g</name>
</gene>
<proteinExistence type="predicted"/>
<dbReference type="HOGENOM" id="CLU_038967_0_0_1"/>
<evidence type="ECO:0000259" key="1">
    <source>
        <dbReference type="Pfam" id="PF02194"/>
    </source>
</evidence>
<protein>
    <submittedName>
        <fullName evidence="2">KLTH0F08888p</fullName>
    </submittedName>
</protein>
<feature type="domain" description="PXA" evidence="1">
    <location>
        <begin position="73"/>
        <end position="196"/>
    </location>
</feature>
<dbReference type="InterPro" id="IPR003114">
    <property type="entry name" value="Phox_assoc"/>
</dbReference>
<keyword evidence="3" id="KW-1185">Reference proteome</keyword>
<dbReference type="eggNOG" id="ENOG502RYUQ">
    <property type="taxonomic scope" value="Eukaryota"/>
</dbReference>
<dbReference type="InParanoid" id="C5DL02"/>
<dbReference type="Pfam" id="PF02194">
    <property type="entry name" value="PXA"/>
    <property type="match status" value="1"/>
</dbReference>
<evidence type="ECO:0000313" key="3">
    <source>
        <dbReference type="Proteomes" id="UP000002036"/>
    </source>
</evidence>
<evidence type="ECO:0000313" key="2">
    <source>
        <dbReference type="EMBL" id="CAR24153.1"/>
    </source>
</evidence>
<dbReference type="OrthoDB" id="5582218at2759"/>
<organism evidence="2 3">
    <name type="scientific">Lachancea thermotolerans (strain ATCC 56472 / CBS 6340 / NRRL Y-8284)</name>
    <name type="common">Yeast</name>
    <name type="synonym">Kluyveromyces thermotolerans</name>
    <dbReference type="NCBI Taxonomy" id="559295"/>
    <lineage>
        <taxon>Eukaryota</taxon>
        <taxon>Fungi</taxon>
        <taxon>Dikarya</taxon>
        <taxon>Ascomycota</taxon>
        <taxon>Saccharomycotina</taxon>
        <taxon>Saccharomycetes</taxon>
        <taxon>Saccharomycetales</taxon>
        <taxon>Saccharomycetaceae</taxon>
        <taxon>Lachancea</taxon>
    </lineage>
</organism>
<accession>C5DL02</accession>
<reference evidence="2 3" key="1">
    <citation type="journal article" date="2009" name="Genome Res.">
        <title>Comparative genomics of protoploid Saccharomycetaceae.</title>
        <authorList>
            <consortium name="The Genolevures Consortium"/>
            <person name="Souciet J.-L."/>
            <person name="Dujon B."/>
            <person name="Gaillardin C."/>
            <person name="Johnston M."/>
            <person name="Baret P.V."/>
            <person name="Cliften P."/>
            <person name="Sherman D.J."/>
            <person name="Weissenbach J."/>
            <person name="Westhof E."/>
            <person name="Wincker P."/>
            <person name="Jubin C."/>
            <person name="Poulain J."/>
            <person name="Barbe V."/>
            <person name="Segurens B."/>
            <person name="Artiguenave F."/>
            <person name="Anthouard V."/>
            <person name="Vacherie B."/>
            <person name="Val M.-E."/>
            <person name="Fulton R.S."/>
            <person name="Minx P."/>
            <person name="Wilson R."/>
            <person name="Durrens P."/>
            <person name="Jean G."/>
            <person name="Marck C."/>
            <person name="Martin T."/>
            <person name="Nikolski M."/>
            <person name="Rolland T."/>
            <person name="Seret M.-L."/>
            <person name="Casaregola S."/>
            <person name="Despons L."/>
            <person name="Fairhead C."/>
            <person name="Fischer G."/>
            <person name="Lafontaine I."/>
            <person name="Leh V."/>
            <person name="Lemaire M."/>
            <person name="de Montigny J."/>
            <person name="Neuveglise C."/>
            <person name="Thierry A."/>
            <person name="Blanc-Lenfle I."/>
            <person name="Bleykasten C."/>
            <person name="Diffels J."/>
            <person name="Fritsch E."/>
            <person name="Frangeul L."/>
            <person name="Goeffon A."/>
            <person name="Jauniaux N."/>
            <person name="Kachouri-Lafond R."/>
            <person name="Payen C."/>
            <person name="Potier S."/>
            <person name="Pribylova L."/>
            <person name="Ozanne C."/>
            <person name="Richard G.-F."/>
            <person name="Sacerdot C."/>
            <person name="Straub M.-L."/>
            <person name="Talla E."/>
        </authorList>
    </citation>
    <scope>NUCLEOTIDE SEQUENCE [LARGE SCALE GENOMIC DNA]</scope>
    <source>
        <strain evidence="3">ATCC 56472 / CBS 6340 / NRRL Y-8284</strain>
    </source>
</reference>
<dbReference type="KEGG" id="lth:KLTH0F08888g"/>
<dbReference type="EMBL" id="CU928170">
    <property type="protein sequence ID" value="CAR24153.1"/>
    <property type="molecule type" value="Genomic_DNA"/>
</dbReference>
<sequence length="418" mass="48463">MPAILYNANSSLVSRFHRKVKSRGDQSLNEPGKTRFLSAFEKDTLEYLRELCCSVYPKQIHVQLEACDGAKLAAHAFFALVFKNFVCSWFGPKIPSTDPEFLCELYFIIDRLLSHFEEHTIEWELLLLDDIPLLLTQHLRAVRRAERDNWCDEARAKALLDPDYDRDRVSNYICSLLESESQLQKTFMRSLFEDLLCDRILHSIADPSLVLELVNKVARSLARPASALPKAPNEKNSQSWRQRLASFRASASSESNQQPPTNSKPFLHRYVFTFVKCFTAFERRKPLLYAFCKYCQALTARRSLVNRTLRNLFYNFVRTKLVSVSRVSDLFLTLRHAVFPNDTTMGPPRVPLDDEQKNWLRLEGEENILKFLERLKFTSIFGLEREDVRSFVMAISLDQEMNALLLERLMACFIAHAS</sequence>
<dbReference type="GeneID" id="8292796"/>